<gene>
    <name evidence="1" type="ORF">M9H77_25798</name>
</gene>
<sequence length="146" mass="15737">MTGLKERISYVRVLVELNIVKDLITEIPIKLLGGRVRTQNVLYDLPKFCTSCHIMGHSLEGCRKNNPKVQTKGNKAKEAPMVHKDATMVSKVAPQKNEQATVQNTNSATAVEPGIAKLSLAQKVIGPKGTPAEKGETSSSKGKVSS</sequence>
<proteinExistence type="predicted"/>
<dbReference type="EMBL" id="CM044706">
    <property type="protein sequence ID" value="KAI5657005.1"/>
    <property type="molecule type" value="Genomic_DNA"/>
</dbReference>
<evidence type="ECO:0000313" key="1">
    <source>
        <dbReference type="EMBL" id="KAI5657005.1"/>
    </source>
</evidence>
<dbReference type="Proteomes" id="UP001060085">
    <property type="component" value="Linkage Group LG06"/>
</dbReference>
<reference evidence="2" key="1">
    <citation type="journal article" date="2023" name="Nat. Plants">
        <title>Single-cell RNA sequencing provides a high-resolution roadmap for understanding the multicellular compartmentation of specialized metabolism.</title>
        <authorList>
            <person name="Sun S."/>
            <person name="Shen X."/>
            <person name="Li Y."/>
            <person name="Li Y."/>
            <person name="Wang S."/>
            <person name="Li R."/>
            <person name="Zhang H."/>
            <person name="Shen G."/>
            <person name="Guo B."/>
            <person name="Wei J."/>
            <person name="Xu J."/>
            <person name="St-Pierre B."/>
            <person name="Chen S."/>
            <person name="Sun C."/>
        </authorList>
    </citation>
    <scope>NUCLEOTIDE SEQUENCE [LARGE SCALE GENOMIC DNA]</scope>
</reference>
<accession>A0ACC0A9Q8</accession>
<keyword evidence="2" id="KW-1185">Reference proteome</keyword>
<comment type="caution">
    <text evidence="1">The sequence shown here is derived from an EMBL/GenBank/DDBJ whole genome shotgun (WGS) entry which is preliminary data.</text>
</comment>
<protein>
    <submittedName>
        <fullName evidence="1">Uncharacterized protein</fullName>
    </submittedName>
</protein>
<organism evidence="1 2">
    <name type="scientific">Catharanthus roseus</name>
    <name type="common">Madagascar periwinkle</name>
    <name type="synonym">Vinca rosea</name>
    <dbReference type="NCBI Taxonomy" id="4058"/>
    <lineage>
        <taxon>Eukaryota</taxon>
        <taxon>Viridiplantae</taxon>
        <taxon>Streptophyta</taxon>
        <taxon>Embryophyta</taxon>
        <taxon>Tracheophyta</taxon>
        <taxon>Spermatophyta</taxon>
        <taxon>Magnoliopsida</taxon>
        <taxon>eudicotyledons</taxon>
        <taxon>Gunneridae</taxon>
        <taxon>Pentapetalae</taxon>
        <taxon>asterids</taxon>
        <taxon>lamiids</taxon>
        <taxon>Gentianales</taxon>
        <taxon>Apocynaceae</taxon>
        <taxon>Rauvolfioideae</taxon>
        <taxon>Vinceae</taxon>
        <taxon>Catharanthinae</taxon>
        <taxon>Catharanthus</taxon>
    </lineage>
</organism>
<evidence type="ECO:0000313" key="2">
    <source>
        <dbReference type="Proteomes" id="UP001060085"/>
    </source>
</evidence>
<name>A0ACC0A9Q8_CATRO</name>